<keyword evidence="11" id="KW-1185">Reference proteome</keyword>
<evidence type="ECO:0000256" key="9">
    <source>
        <dbReference type="SAM" id="Phobius"/>
    </source>
</evidence>
<feature type="transmembrane region" description="Helical" evidence="9">
    <location>
        <begin position="53"/>
        <end position="71"/>
    </location>
</feature>
<keyword evidence="7 9" id="KW-0472">Membrane</keyword>
<accession>A0A166ASB0</accession>
<evidence type="ECO:0008006" key="12">
    <source>
        <dbReference type="Google" id="ProtNLM"/>
    </source>
</evidence>
<feature type="transmembrane region" description="Helical" evidence="9">
    <location>
        <begin position="385"/>
        <end position="410"/>
    </location>
</feature>
<dbReference type="InterPro" id="IPR038665">
    <property type="entry name" value="Voltage-dep_anion_channel_sf"/>
</dbReference>
<evidence type="ECO:0000256" key="4">
    <source>
        <dbReference type="ARBA" id="ARBA00022475"/>
    </source>
</evidence>
<feature type="transmembrane region" description="Helical" evidence="9">
    <location>
        <begin position="357"/>
        <end position="378"/>
    </location>
</feature>
<feature type="transmembrane region" description="Helical" evidence="9">
    <location>
        <begin position="78"/>
        <end position="103"/>
    </location>
</feature>
<dbReference type="Gene3D" id="1.50.10.150">
    <property type="entry name" value="Voltage-dependent anion channel"/>
    <property type="match status" value="1"/>
</dbReference>
<evidence type="ECO:0000256" key="3">
    <source>
        <dbReference type="ARBA" id="ARBA00022448"/>
    </source>
</evidence>
<feature type="transmembrane region" description="Helical" evidence="9">
    <location>
        <begin position="202"/>
        <end position="222"/>
    </location>
</feature>
<keyword evidence="6 9" id="KW-1133">Transmembrane helix</keyword>
<evidence type="ECO:0000256" key="5">
    <source>
        <dbReference type="ARBA" id="ARBA00022692"/>
    </source>
</evidence>
<proteinExistence type="inferred from homology"/>
<feature type="transmembrane region" description="Helical" evidence="9">
    <location>
        <begin position="315"/>
        <end position="345"/>
    </location>
</feature>
<evidence type="ECO:0000256" key="7">
    <source>
        <dbReference type="ARBA" id="ARBA00023136"/>
    </source>
</evidence>
<dbReference type="PANTHER" id="PTHR31686">
    <property type="match status" value="1"/>
</dbReference>
<name>A0A166ASB0_9AGAM</name>
<keyword evidence="3" id="KW-0813">Transport</keyword>
<protein>
    <recommendedName>
        <fullName evidence="12">C4-dicarboxylate transporter/malic acid transport protein</fullName>
    </recommendedName>
</protein>
<comment type="similarity">
    <text evidence="2">Belongs to the tellurite-resistance/dicarboxylate transporter (TDT) family.</text>
</comment>
<comment type="subcellular location">
    <subcellularLocation>
        <location evidence="1">Cell membrane</location>
        <topology evidence="1">Multi-pass membrane protein</topology>
    </subcellularLocation>
</comment>
<evidence type="ECO:0000256" key="8">
    <source>
        <dbReference type="SAM" id="MobiDB-lite"/>
    </source>
</evidence>
<dbReference type="Proteomes" id="UP000076798">
    <property type="component" value="Unassembled WGS sequence"/>
</dbReference>
<dbReference type="InterPro" id="IPR004695">
    <property type="entry name" value="SLAC1/Mae1/Ssu1/TehA"/>
</dbReference>
<feature type="transmembrane region" description="Helical" evidence="9">
    <location>
        <begin position="234"/>
        <end position="255"/>
    </location>
</feature>
<organism evidence="10 11">
    <name type="scientific">Sistotremastrum suecicum HHB10207 ss-3</name>
    <dbReference type="NCBI Taxonomy" id="1314776"/>
    <lineage>
        <taxon>Eukaryota</taxon>
        <taxon>Fungi</taxon>
        <taxon>Dikarya</taxon>
        <taxon>Basidiomycota</taxon>
        <taxon>Agaricomycotina</taxon>
        <taxon>Agaricomycetes</taxon>
        <taxon>Sistotremastrales</taxon>
        <taxon>Sistotremastraceae</taxon>
        <taxon>Sistotremastrum</taxon>
    </lineage>
</organism>
<dbReference type="Pfam" id="PF03595">
    <property type="entry name" value="SLAC1"/>
    <property type="match status" value="1"/>
</dbReference>
<evidence type="ECO:0000256" key="1">
    <source>
        <dbReference type="ARBA" id="ARBA00004651"/>
    </source>
</evidence>
<keyword evidence="5 9" id="KW-0812">Transmembrane</keyword>
<keyword evidence="4" id="KW-1003">Cell membrane</keyword>
<reference evidence="10 11" key="1">
    <citation type="journal article" date="2016" name="Mol. Biol. Evol.">
        <title>Comparative Genomics of Early-Diverging Mushroom-Forming Fungi Provides Insights into the Origins of Lignocellulose Decay Capabilities.</title>
        <authorList>
            <person name="Nagy L.G."/>
            <person name="Riley R."/>
            <person name="Tritt A."/>
            <person name="Adam C."/>
            <person name="Daum C."/>
            <person name="Floudas D."/>
            <person name="Sun H."/>
            <person name="Yadav J.S."/>
            <person name="Pangilinan J."/>
            <person name="Larsson K.H."/>
            <person name="Matsuura K."/>
            <person name="Barry K."/>
            <person name="Labutti K."/>
            <person name="Kuo R."/>
            <person name="Ohm R.A."/>
            <person name="Bhattacharya S.S."/>
            <person name="Shirouzu T."/>
            <person name="Yoshinaga Y."/>
            <person name="Martin F.M."/>
            <person name="Grigoriev I.V."/>
            <person name="Hibbett D.S."/>
        </authorList>
    </citation>
    <scope>NUCLEOTIDE SEQUENCE [LARGE SCALE GENOMIC DNA]</scope>
    <source>
        <strain evidence="10 11">HHB10207 ss-3</strain>
    </source>
</reference>
<feature type="transmembrane region" description="Helical" evidence="9">
    <location>
        <begin position="159"/>
        <end position="182"/>
    </location>
</feature>
<dbReference type="GO" id="GO:0000319">
    <property type="term" value="F:sulfite transmembrane transporter activity"/>
    <property type="evidence" value="ECO:0007669"/>
    <property type="project" value="TreeGrafter"/>
</dbReference>
<evidence type="ECO:0000256" key="2">
    <source>
        <dbReference type="ARBA" id="ARBA00008566"/>
    </source>
</evidence>
<dbReference type="EMBL" id="KV428133">
    <property type="protein sequence ID" value="KZT35625.1"/>
    <property type="molecule type" value="Genomic_DNA"/>
</dbReference>
<feature type="region of interest" description="Disordered" evidence="8">
    <location>
        <begin position="1"/>
        <end position="21"/>
    </location>
</feature>
<sequence>MSTLDNKYEKQSGHPDLGSTSSRVDAPVLTYGSYRPPAKFDTWRERIRNFTPAWFYVTMGLAISTLQPIGIPWHHNLLVLRVLMLIFWWSTFLVILAFIGLTITRYVQNPGLLKKVLDHPDEGLYFACFTMTCIPMENGMSEGLYLWWDIGGHKHSVKFLYFTFGCWVTTTLIGYAFAFFMFRKMVTVHQHSMKEMTAAWMAPYGALIVDGSAGSLMIPLLAAHNKSIAMFTALWALMTLVIGFSVCVLIMAMLLQRMFVYGLPESKHIWTSWSPMSACTQAGFTLIAICGGINDILPNDYGKSAYLTNKASGEVILGIGLAIGMTLWMIAFFLMIFAIFAVYTASKRDGFIFGPNTWAWCFPFGVWAFHTYGLGLYLDSQFFRILGGILSCLTMLLTFAFSLVTVYAFFNGTMFKFSYTIDDEAAGIVYETHYGEESKA</sequence>
<gene>
    <name evidence="10" type="ORF">SISSUDRAFT_1064316</name>
</gene>
<dbReference type="AlphaFoldDB" id="A0A166ASB0"/>
<evidence type="ECO:0000313" key="10">
    <source>
        <dbReference type="EMBL" id="KZT35625.1"/>
    </source>
</evidence>
<dbReference type="OrthoDB" id="1099at2759"/>
<feature type="compositionally biased region" description="Basic and acidic residues" evidence="8">
    <location>
        <begin position="1"/>
        <end position="13"/>
    </location>
</feature>
<dbReference type="InterPro" id="IPR051629">
    <property type="entry name" value="Sulfite_efflux_TDT"/>
</dbReference>
<dbReference type="GO" id="GO:0005886">
    <property type="term" value="C:plasma membrane"/>
    <property type="evidence" value="ECO:0007669"/>
    <property type="project" value="UniProtKB-SubCell"/>
</dbReference>
<evidence type="ECO:0000313" key="11">
    <source>
        <dbReference type="Proteomes" id="UP000076798"/>
    </source>
</evidence>
<dbReference type="PANTHER" id="PTHR31686:SF1">
    <property type="entry name" value="SULFITE EFFLUX PUMP SSU1"/>
    <property type="match status" value="1"/>
</dbReference>
<evidence type="ECO:0000256" key="6">
    <source>
        <dbReference type="ARBA" id="ARBA00022989"/>
    </source>
</evidence>